<dbReference type="Pfam" id="PF03704">
    <property type="entry name" value="BTAD"/>
    <property type="match status" value="1"/>
</dbReference>
<dbReference type="InterPro" id="IPR005158">
    <property type="entry name" value="BTAD"/>
</dbReference>
<keyword evidence="5" id="KW-0804">Transcription</keyword>
<evidence type="ECO:0000256" key="2">
    <source>
        <dbReference type="ARBA" id="ARBA00023012"/>
    </source>
</evidence>
<evidence type="ECO:0000256" key="5">
    <source>
        <dbReference type="ARBA" id="ARBA00023163"/>
    </source>
</evidence>
<keyword evidence="9" id="KW-1185">Reference proteome</keyword>
<reference evidence="8 9" key="1">
    <citation type="submission" date="2023-07" db="EMBL/GenBank/DDBJ databases">
        <title>Comparative genomics of wheat-associated soil bacteria to identify genetic determinants of phenazine resistance.</title>
        <authorList>
            <person name="Mouncey N."/>
        </authorList>
    </citation>
    <scope>NUCLEOTIDE SEQUENCE [LARGE SCALE GENOMIC DNA]</scope>
    <source>
        <strain evidence="8 9">V2I4</strain>
    </source>
</reference>
<evidence type="ECO:0000256" key="1">
    <source>
        <dbReference type="ARBA" id="ARBA00005820"/>
    </source>
</evidence>
<feature type="DNA-binding region" description="OmpR/PhoB-type" evidence="6">
    <location>
        <begin position="1"/>
        <end position="97"/>
    </location>
</feature>
<dbReference type="InterPro" id="IPR001867">
    <property type="entry name" value="OmpR/PhoB-type_DNA-bd"/>
</dbReference>
<dbReference type="Gene3D" id="3.40.50.300">
    <property type="entry name" value="P-loop containing nucleotide triphosphate hydrolases"/>
    <property type="match status" value="1"/>
</dbReference>
<dbReference type="SMART" id="SM00862">
    <property type="entry name" value="Trans_reg_C"/>
    <property type="match status" value="1"/>
</dbReference>
<name>A0ABU0SMD9_9ACTN</name>
<dbReference type="PRINTS" id="PR00364">
    <property type="entry name" value="DISEASERSIST"/>
</dbReference>
<evidence type="ECO:0000313" key="8">
    <source>
        <dbReference type="EMBL" id="MDQ1024719.1"/>
    </source>
</evidence>
<evidence type="ECO:0000256" key="6">
    <source>
        <dbReference type="PROSITE-ProRule" id="PRU01091"/>
    </source>
</evidence>
<comment type="caution">
    <text evidence="8">The sequence shown here is derived from an EMBL/GenBank/DDBJ whole genome shotgun (WGS) entry which is preliminary data.</text>
</comment>
<dbReference type="SUPFAM" id="SSF52540">
    <property type="entry name" value="P-loop containing nucleoside triphosphate hydrolases"/>
    <property type="match status" value="1"/>
</dbReference>
<dbReference type="SUPFAM" id="SSF46894">
    <property type="entry name" value="C-terminal effector domain of the bipartite response regulators"/>
    <property type="match status" value="1"/>
</dbReference>
<dbReference type="InterPro" id="IPR016032">
    <property type="entry name" value="Sig_transdc_resp-reg_C-effctor"/>
</dbReference>
<keyword evidence="2" id="KW-0902">Two-component regulatory system</keyword>
<gene>
    <name evidence="8" type="ORF">QF035_002301</name>
</gene>
<keyword evidence="4 6" id="KW-0238">DNA-binding</keyword>
<dbReference type="RefSeq" id="WP_307519999.1">
    <property type="nucleotide sequence ID" value="NZ_JAUSZI010000002.1"/>
</dbReference>
<dbReference type="PANTHER" id="PTHR35807">
    <property type="entry name" value="TRANSCRIPTIONAL REGULATOR REDD-RELATED"/>
    <property type="match status" value="1"/>
</dbReference>
<comment type="similarity">
    <text evidence="1">Belongs to the AfsR/DnrI/RedD regulatory family.</text>
</comment>
<dbReference type="CDD" id="cd15831">
    <property type="entry name" value="BTAD"/>
    <property type="match status" value="1"/>
</dbReference>
<evidence type="ECO:0000259" key="7">
    <source>
        <dbReference type="PROSITE" id="PS51755"/>
    </source>
</evidence>
<evidence type="ECO:0000256" key="4">
    <source>
        <dbReference type="ARBA" id="ARBA00023125"/>
    </source>
</evidence>
<dbReference type="Proteomes" id="UP001230328">
    <property type="component" value="Unassembled WGS sequence"/>
</dbReference>
<protein>
    <submittedName>
        <fullName evidence="8">DNA-binding SARP family transcriptional activator</fullName>
    </submittedName>
</protein>
<organism evidence="8 9">
    <name type="scientific">Streptomyces umbrinus</name>
    <dbReference type="NCBI Taxonomy" id="67370"/>
    <lineage>
        <taxon>Bacteria</taxon>
        <taxon>Bacillati</taxon>
        <taxon>Actinomycetota</taxon>
        <taxon>Actinomycetes</taxon>
        <taxon>Kitasatosporales</taxon>
        <taxon>Streptomycetaceae</taxon>
        <taxon>Streptomyces</taxon>
        <taxon>Streptomyces phaeochromogenes group</taxon>
    </lineage>
</organism>
<dbReference type="GO" id="GO:0003677">
    <property type="term" value="F:DNA binding"/>
    <property type="evidence" value="ECO:0007669"/>
    <property type="project" value="UniProtKB-KW"/>
</dbReference>
<dbReference type="Gene3D" id="1.10.10.10">
    <property type="entry name" value="Winged helix-like DNA-binding domain superfamily/Winged helix DNA-binding domain"/>
    <property type="match status" value="1"/>
</dbReference>
<sequence length="598" mass="66203">MTNEKSVYFRILGPVEVSFGEEQISLRPKQTSLLATLLLQANRVVSVSKIIDTLWGGSPPSTPEAQVRILVSEIRKTLATTRSGLIRTQYPGYLLRVSAEQFDLEQFTQYVRDAQRATEAGNLEQAVIRYGEALGLWRGRPLDNVRGHFAETESAQLSELRLGIAERHIGLMLDLGRHVEVVEELNRQVHDNPFREKPHSQLMLALHRCGRVAEALDIYAQLRQRLAAELGLEPTRDLQQLHHQLLTDNPVLRAPASTVSLRGAARGLPPAISHFVGRECELAQLDALGANSNRPVLIVGAPGIGKTALAIQWANRRTRQFPDGQLFLDMRGFDPSPAVQAEQALIRVLRALGLPDEKRPTDFEAQISLLRSITGDRRFLLILDNVADPEQVRPLLSSSPGSLVLVTSRDRLSGLVAVDGAVRLTMERLREPDALEILAPTERPERLRQEPDATAELGRLCGYLPLALRIAAVHLSDKPHLSVRQYVTQLKELGPVNMLHIDGDSRASVRNALDLSYQELSPEARRMFHLLSMAPSPKPLTPTRAAALAAIPLNEAEQLLDALSQVHLLRTTGQGQFVGEELLLQYAAQLTMADMPRG</sequence>
<dbReference type="InterPro" id="IPR036388">
    <property type="entry name" value="WH-like_DNA-bd_sf"/>
</dbReference>
<dbReference type="SMART" id="SM01043">
    <property type="entry name" value="BTAD"/>
    <property type="match status" value="1"/>
</dbReference>
<dbReference type="Gene3D" id="1.25.40.10">
    <property type="entry name" value="Tetratricopeptide repeat domain"/>
    <property type="match status" value="1"/>
</dbReference>
<dbReference type="InterPro" id="IPR002182">
    <property type="entry name" value="NB-ARC"/>
</dbReference>
<keyword evidence="3" id="KW-0805">Transcription regulation</keyword>
<evidence type="ECO:0000313" key="9">
    <source>
        <dbReference type="Proteomes" id="UP001230328"/>
    </source>
</evidence>
<dbReference type="PROSITE" id="PS51755">
    <property type="entry name" value="OMPR_PHOB"/>
    <property type="match status" value="1"/>
</dbReference>
<dbReference type="InterPro" id="IPR011990">
    <property type="entry name" value="TPR-like_helical_dom_sf"/>
</dbReference>
<accession>A0ABU0SMD9</accession>
<dbReference type="Pfam" id="PF00931">
    <property type="entry name" value="NB-ARC"/>
    <property type="match status" value="1"/>
</dbReference>
<dbReference type="Pfam" id="PF00486">
    <property type="entry name" value="Trans_reg_C"/>
    <property type="match status" value="1"/>
</dbReference>
<dbReference type="InterPro" id="IPR051677">
    <property type="entry name" value="AfsR-DnrI-RedD_regulator"/>
</dbReference>
<dbReference type="InterPro" id="IPR027417">
    <property type="entry name" value="P-loop_NTPase"/>
</dbReference>
<feature type="domain" description="OmpR/PhoB-type" evidence="7">
    <location>
        <begin position="1"/>
        <end position="97"/>
    </location>
</feature>
<dbReference type="SMART" id="SM00382">
    <property type="entry name" value="AAA"/>
    <property type="match status" value="1"/>
</dbReference>
<proteinExistence type="inferred from homology"/>
<dbReference type="PANTHER" id="PTHR35807:SF1">
    <property type="entry name" value="TRANSCRIPTIONAL REGULATOR REDD"/>
    <property type="match status" value="1"/>
</dbReference>
<dbReference type="SUPFAM" id="SSF48452">
    <property type="entry name" value="TPR-like"/>
    <property type="match status" value="1"/>
</dbReference>
<evidence type="ECO:0000256" key="3">
    <source>
        <dbReference type="ARBA" id="ARBA00023015"/>
    </source>
</evidence>
<dbReference type="InterPro" id="IPR003593">
    <property type="entry name" value="AAA+_ATPase"/>
</dbReference>
<dbReference type="EMBL" id="JAUSZI010000002">
    <property type="protein sequence ID" value="MDQ1024719.1"/>
    <property type="molecule type" value="Genomic_DNA"/>
</dbReference>